<dbReference type="PANTHER" id="PTHR19353">
    <property type="entry name" value="FATTY ACID DESATURASE 2"/>
    <property type="match status" value="1"/>
</dbReference>
<evidence type="ECO:0000256" key="1">
    <source>
        <dbReference type="SAM" id="Phobius"/>
    </source>
</evidence>
<accession>A0A918P0Z6</accession>
<feature type="transmembrane region" description="Helical" evidence="1">
    <location>
        <begin position="21"/>
        <end position="40"/>
    </location>
</feature>
<dbReference type="AlphaFoldDB" id="A0A918P0Z6"/>
<organism evidence="3 4">
    <name type="scientific">Paludibacterium paludis</name>
    <dbReference type="NCBI Taxonomy" id="1225769"/>
    <lineage>
        <taxon>Bacteria</taxon>
        <taxon>Pseudomonadati</taxon>
        <taxon>Pseudomonadota</taxon>
        <taxon>Betaproteobacteria</taxon>
        <taxon>Neisseriales</taxon>
        <taxon>Chromobacteriaceae</taxon>
        <taxon>Paludibacterium</taxon>
    </lineage>
</organism>
<feature type="transmembrane region" description="Helical" evidence="1">
    <location>
        <begin position="46"/>
        <end position="67"/>
    </location>
</feature>
<reference evidence="3" key="2">
    <citation type="submission" date="2020-09" db="EMBL/GenBank/DDBJ databases">
        <authorList>
            <person name="Sun Q."/>
            <person name="Kim S."/>
        </authorList>
    </citation>
    <scope>NUCLEOTIDE SEQUENCE</scope>
    <source>
        <strain evidence="3">KCTC 32182</strain>
    </source>
</reference>
<keyword evidence="1" id="KW-0472">Membrane</keyword>
<keyword evidence="4" id="KW-1185">Reference proteome</keyword>
<feature type="transmembrane region" description="Helical" evidence="1">
    <location>
        <begin position="201"/>
        <end position="218"/>
    </location>
</feature>
<proteinExistence type="predicted"/>
<dbReference type="PANTHER" id="PTHR19353:SF19">
    <property type="entry name" value="DELTA(5) FATTY ACID DESATURASE C-RELATED"/>
    <property type="match status" value="1"/>
</dbReference>
<gene>
    <name evidence="3" type="ORF">GCM10011289_12240</name>
</gene>
<dbReference type="InterPro" id="IPR012171">
    <property type="entry name" value="Fatty_acid_desaturase"/>
</dbReference>
<dbReference type="GO" id="GO:0008610">
    <property type="term" value="P:lipid biosynthetic process"/>
    <property type="evidence" value="ECO:0007669"/>
    <property type="project" value="UniProtKB-ARBA"/>
</dbReference>
<evidence type="ECO:0000313" key="3">
    <source>
        <dbReference type="EMBL" id="GGY10958.1"/>
    </source>
</evidence>
<dbReference type="InterPro" id="IPR005804">
    <property type="entry name" value="FA_desaturase_dom"/>
</dbReference>
<dbReference type="RefSeq" id="WP_189532315.1">
    <property type="nucleotide sequence ID" value="NZ_BMYX01000005.1"/>
</dbReference>
<keyword evidence="1" id="KW-0812">Transmembrane</keyword>
<feature type="domain" description="Fatty acid desaturase" evidence="2">
    <location>
        <begin position="49"/>
        <end position="291"/>
    </location>
</feature>
<dbReference type="GO" id="GO:0016020">
    <property type="term" value="C:membrane"/>
    <property type="evidence" value="ECO:0007669"/>
    <property type="project" value="TreeGrafter"/>
</dbReference>
<evidence type="ECO:0000259" key="2">
    <source>
        <dbReference type="Pfam" id="PF00487"/>
    </source>
</evidence>
<sequence>MTKDQWLAIRKAFPGQEKKPWTVLVWLADIALMGAAWTLWNADALLSNLAAWLVAGFALVQLYLIMHEATHNTVAASRFLNDVVGHGAAWFIGLPYLVRKQNHLAHHAWTAHPVHDPENRAMIAKFAVMTEKEAHRLERMWKYWIPMIAANHFLGHWLAPFRARAAGDRSIRNRKQLLFACVYLAGYATVFVIAWRHEALGTLAGFYLPVWVFLLAMVEMLNLPHHAEAPILAEDHEGLSLWEQDGVSHDCATVPLWSRFVILNFNLHIAHHLFPWLPWYRLPQASAALAAARTGSSPETLSEVVFSLRNRRRPLLSLMGHFFDRRERRGGQGIPILDAPRH</sequence>
<evidence type="ECO:0000313" key="4">
    <source>
        <dbReference type="Proteomes" id="UP000645257"/>
    </source>
</evidence>
<keyword evidence="1" id="KW-1133">Transmembrane helix</keyword>
<dbReference type="EMBL" id="BMYX01000005">
    <property type="protein sequence ID" value="GGY10958.1"/>
    <property type="molecule type" value="Genomic_DNA"/>
</dbReference>
<comment type="caution">
    <text evidence="3">The sequence shown here is derived from an EMBL/GenBank/DDBJ whole genome shotgun (WGS) entry which is preliminary data.</text>
</comment>
<dbReference type="Pfam" id="PF00487">
    <property type="entry name" value="FA_desaturase"/>
    <property type="match status" value="1"/>
</dbReference>
<name>A0A918P0Z6_9NEIS</name>
<dbReference type="Proteomes" id="UP000645257">
    <property type="component" value="Unassembled WGS sequence"/>
</dbReference>
<dbReference type="GO" id="GO:0016717">
    <property type="term" value="F:oxidoreductase activity, acting on paired donors, with oxidation of a pair of donors resulting in the reduction of molecular oxygen to two molecules of water"/>
    <property type="evidence" value="ECO:0007669"/>
    <property type="project" value="TreeGrafter"/>
</dbReference>
<feature type="transmembrane region" description="Helical" evidence="1">
    <location>
        <begin position="177"/>
        <end position="195"/>
    </location>
</feature>
<protein>
    <recommendedName>
        <fullName evidence="2">Fatty acid desaturase domain-containing protein</fullName>
    </recommendedName>
</protein>
<reference evidence="3" key="1">
    <citation type="journal article" date="2014" name="Int. J. Syst. Evol. Microbiol.">
        <title>Complete genome sequence of Corynebacterium casei LMG S-19264T (=DSM 44701T), isolated from a smear-ripened cheese.</title>
        <authorList>
            <consortium name="US DOE Joint Genome Institute (JGI-PGF)"/>
            <person name="Walter F."/>
            <person name="Albersmeier A."/>
            <person name="Kalinowski J."/>
            <person name="Ruckert C."/>
        </authorList>
    </citation>
    <scope>NUCLEOTIDE SEQUENCE</scope>
    <source>
        <strain evidence="3">KCTC 32182</strain>
    </source>
</reference>